<dbReference type="EMBL" id="SZNT01000268">
    <property type="protein sequence ID" value="TKH09494.1"/>
    <property type="molecule type" value="Genomic_DNA"/>
</dbReference>
<reference evidence="1 2" key="1">
    <citation type="journal article" date="2019" name="Environ. Microbiol.">
        <title>An active ?-lactamase is a part of an orchestrated cell wall stress resistance network of Bacillus subtilis and related rhizosphere species.</title>
        <authorList>
            <person name="Bucher T."/>
            <person name="Keren-Paz A."/>
            <person name="Hausser J."/>
            <person name="Olender T."/>
            <person name="Cytryn E."/>
            <person name="Kolodkin-Gal I."/>
        </authorList>
    </citation>
    <scope>NUCLEOTIDE SEQUENCE [LARGE SCALE GENOMIC DNA]</scope>
    <source>
        <strain evidence="1 2">I4</strain>
    </source>
</reference>
<gene>
    <name evidence="1" type="ORF">FC678_17130</name>
</gene>
<accession>A0A9X8ZF53</accession>
<dbReference type="OrthoDB" id="102502at2"/>
<evidence type="ECO:0000313" key="2">
    <source>
        <dbReference type="Proteomes" id="UP000309170"/>
    </source>
</evidence>
<protein>
    <submittedName>
        <fullName evidence="1">Uncharacterized protein</fullName>
    </submittedName>
</protein>
<dbReference type="RefSeq" id="WP_137020246.1">
    <property type="nucleotide sequence ID" value="NZ_SZNS01000086.1"/>
</dbReference>
<comment type="caution">
    <text evidence="1">The sequence shown here is derived from an EMBL/GenBank/DDBJ whole genome shotgun (WGS) entry which is preliminary data.</text>
</comment>
<dbReference type="Proteomes" id="UP000309170">
    <property type="component" value="Unassembled WGS sequence"/>
</dbReference>
<organism evidence="1 2">
    <name type="scientific">Peribacillus simplex</name>
    <dbReference type="NCBI Taxonomy" id="1478"/>
    <lineage>
        <taxon>Bacteria</taxon>
        <taxon>Bacillati</taxon>
        <taxon>Bacillota</taxon>
        <taxon>Bacilli</taxon>
        <taxon>Bacillales</taxon>
        <taxon>Bacillaceae</taxon>
        <taxon>Peribacillus</taxon>
    </lineage>
</organism>
<proteinExistence type="predicted"/>
<sequence>MFHFHISPKFFHTNLGTVQWITIGYLLAIVEHMPIVEEEAYVALIEPYELINTGNAQSERTVHNIEKI</sequence>
<dbReference type="AlphaFoldDB" id="A0A9X8ZF53"/>
<name>A0A9X8ZF53_9BACI</name>
<evidence type="ECO:0000313" key="1">
    <source>
        <dbReference type="EMBL" id="TKH09494.1"/>
    </source>
</evidence>